<dbReference type="InterPro" id="IPR008622">
    <property type="entry name" value="FliT"/>
</dbReference>
<keyword evidence="9" id="KW-1185">Reference proteome</keyword>
<dbReference type="OrthoDB" id="2353131at2"/>
<evidence type="ECO:0000256" key="1">
    <source>
        <dbReference type="ARBA" id="ARBA00004514"/>
    </source>
</evidence>
<keyword evidence="4" id="KW-0143">Chaperone</keyword>
<protein>
    <recommendedName>
        <fullName evidence="7">Flagellar protein FliT</fullName>
    </recommendedName>
</protein>
<evidence type="ECO:0000256" key="6">
    <source>
        <dbReference type="ARBA" id="ARBA00093785"/>
    </source>
</evidence>
<evidence type="ECO:0000256" key="4">
    <source>
        <dbReference type="ARBA" id="ARBA00023186"/>
    </source>
</evidence>
<dbReference type="Pfam" id="PF05400">
    <property type="entry name" value="FliT"/>
    <property type="match status" value="1"/>
</dbReference>
<comment type="subcellular location">
    <subcellularLocation>
        <location evidence="1">Cytoplasm</location>
        <location evidence="1">Cytosol</location>
    </subcellularLocation>
</comment>
<proteinExistence type="inferred from homology"/>
<comment type="similarity">
    <text evidence="6">Belongs to the bacillales FliT family.</text>
</comment>
<dbReference type="AlphaFoldDB" id="A0A3P5X8L5"/>
<accession>A0A3P5X8L5</accession>
<comment type="function">
    <text evidence="5">May act as an export chaperone for the filament capping protein FliD.</text>
</comment>
<sequence length="117" mass="13234">MIRPALITWQEVSEKLIALTNLNAGNQRDETIASIEACIDMRDKLQPQIAAPFTVEEEVFGKELIVLEKTVEQKLTSFRKQIRLDISGIQSKKGSVKSYVNPYSNVARDGAYYDTKQ</sequence>
<dbReference type="RefSeq" id="WP_124070033.1">
    <property type="nucleotide sequence ID" value="NZ_CBCRXF010000021.1"/>
</dbReference>
<keyword evidence="3" id="KW-1005">Bacterial flagellum biogenesis</keyword>
<reference evidence="8 9" key="1">
    <citation type="submission" date="2018-11" db="EMBL/GenBank/DDBJ databases">
        <authorList>
            <person name="Criscuolo A."/>
        </authorList>
    </citation>
    <scope>NUCLEOTIDE SEQUENCE [LARGE SCALE GENOMIC DNA]</scope>
    <source>
        <strain evidence="8">ATB-66</strain>
    </source>
</reference>
<evidence type="ECO:0000256" key="7">
    <source>
        <dbReference type="ARBA" id="ARBA00093797"/>
    </source>
</evidence>
<evidence type="ECO:0000256" key="5">
    <source>
        <dbReference type="ARBA" id="ARBA00093765"/>
    </source>
</evidence>
<keyword evidence="2" id="KW-0963">Cytoplasm</keyword>
<evidence type="ECO:0000313" key="8">
    <source>
        <dbReference type="EMBL" id="VDC27569.1"/>
    </source>
</evidence>
<dbReference type="EMBL" id="UXAV01000039">
    <property type="protein sequence ID" value="VDC27569.1"/>
    <property type="molecule type" value="Genomic_DNA"/>
</dbReference>
<organism evidence="8 9">
    <name type="scientific">Filibacter tadaridae</name>
    <dbReference type="NCBI Taxonomy" id="2483811"/>
    <lineage>
        <taxon>Bacteria</taxon>
        <taxon>Bacillati</taxon>
        <taxon>Bacillota</taxon>
        <taxon>Bacilli</taxon>
        <taxon>Bacillales</taxon>
        <taxon>Caryophanaceae</taxon>
        <taxon>Filibacter</taxon>
    </lineage>
</organism>
<name>A0A3P5X8L5_9BACL</name>
<evidence type="ECO:0000256" key="3">
    <source>
        <dbReference type="ARBA" id="ARBA00022795"/>
    </source>
</evidence>
<evidence type="ECO:0000313" key="9">
    <source>
        <dbReference type="Proteomes" id="UP000270468"/>
    </source>
</evidence>
<evidence type="ECO:0000256" key="2">
    <source>
        <dbReference type="ARBA" id="ARBA00022490"/>
    </source>
</evidence>
<gene>
    <name evidence="8" type="ORF">FILTAD_01659</name>
</gene>
<dbReference type="Proteomes" id="UP000270468">
    <property type="component" value="Unassembled WGS sequence"/>
</dbReference>